<dbReference type="EMBL" id="CP053073">
    <property type="protein sequence ID" value="QJR14809.1"/>
    <property type="molecule type" value="Genomic_DNA"/>
</dbReference>
<evidence type="ECO:0000256" key="1">
    <source>
        <dbReference type="SAM" id="Phobius"/>
    </source>
</evidence>
<dbReference type="PANTHER" id="PTHR34703:SF1">
    <property type="entry name" value="ANTIPORTER SUBUNIT MNHG2-RELATED"/>
    <property type="match status" value="1"/>
</dbReference>
<dbReference type="InParanoid" id="A0A6M4H579"/>
<evidence type="ECO:0000313" key="3">
    <source>
        <dbReference type="Proteomes" id="UP000503096"/>
    </source>
</evidence>
<feature type="transmembrane region" description="Helical" evidence="1">
    <location>
        <begin position="6"/>
        <end position="26"/>
    </location>
</feature>
<sequence length="94" mass="10126">MTDLAALLVFLGALVAFVGSLGLLRLPTFFERMHPPTMGSTVGTLLILAGSMLHFGLLESRLVLHEILIAVFVTFSTPVTYQLLGRAALMRPTA</sequence>
<dbReference type="GO" id="GO:0015385">
    <property type="term" value="F:sodium:proton antiporter activity"/>
    <property type="evidence" value="ECO:0007669"/>
    <property type="project" value="TreeGrafter"/>
</dbReference>
<gene>
    <name evidence="2" type="primary">mrpG</name>
    <name evidence="2" type="ORF">DSM104440_01619</name>
</gene>
<accession>A0A6M4H579</accession>
<keyword evidence="1" id="KW-0472">Membrane</keyword>
<dbReference type="AlphaFoldDB" id="A0A6M4H579"/>
<dbReference type="RefSeq" id="WP_171161529.1">
    <property type="nucleotide sequence ID" value="NZ_CP053073.1"/>
</dbReference>
<protein>
    <submittedName>
        <fullName evidence="2">Na(+)/H(+) antiporter subunit G</fullName>
    </submittedName>
</protein>
<organism evidence="2 3">
    <name type="scientific">Usitatibacter palustris</name>
    <dbReference type="NCBI Taxonomy" id="2732487"/>
    <lineage>
        <taxon>Bacteria</taxon>
        <taxon>Pseudomonadati</taxon>
        <taxon>Pseudomonadota</taxon>
        <taxon>Betaproteobacteria</taxon>
        <taxon>Nitrosomonadales</taxon>
        <taxon>Usitatibacteraceae</taxon>
        <taxon>Usitatibacter</taxon>
    </lineage>
</organism>
<keyword evidence="3" id="KW-1185">Reference proteome</keyword>
<reference evidence="2 3" key="1">
    <citation type="submission" date="2020-04" db="EMBL/GenBank/DDBJ databases">
        <title>Usitatibacter rugosus gen. nov., sp. nov. and Usitatibacter palustris sp. nov., novel members of Usitatibacteraceae fam. nov. within the order Nitrosomonadales isolated from soil.</title>
        <authorList>
            <person name="Huber K.J."/>
            <person name="Neumann-Schaal M."/>
            <person name="Geppert A."/>
            <person name="Luckner M."/>
            <person name="Wanner G."/>
            <person name="Overmann J."/>
        </authorList>
    </citation>
    <scope>NUCLEOTIDE SEQUENCE [LARGE SCALE GENOMIC DNA]</scope>
    <source>
        <strain evidence="2 3">Swamp67</strain>
    </source>
</reference>
<name>A0A6M4H579_9PROT</name>
<feature type="transmembrane region" description="Helical" evidence="1">
    <location>
        <begin position="38"/>
        <end position="57"/>
    </location>
</feature>
<dbReference type="InterPro" id="IPR005133">
    <property type="entry name" value="PhaG_MnhG_YufB"/>
</dbReference>
<keyword evidence="1" id="KW-0812">Transmembrane</keyword>
<dbReference type="Proteomes" id="UP000503096">
    <property type="component" value="Chromosome"/>
</dbReference>
<dbReference type="KEGG" id="upl:DSM104440_01619"/>
<dbReference type="PANTHER" id="PTHR34703">
    <property type="entry name" value="ANTIPORTER SUBUNIT MNHG2-RELATED"/>
    <property type="match status" value="1"/>
</dbReference>
<keyword evidence="1" id="KW-1133">Transmembrane helix</keyword>
<dbReference type="NCBIfam" id="TIGR01300">
    <property type="entry name" value="CPA3_mnhG_phaG"/>
    <property type="match status" value="1"/>
</dbReference>
<proteinExistence type="predicted"/>
<dbReference type="Pfam" id="PF03334">
    <property type="entry name" value="PhaG_MnhG_YufB"/>
    <property type="match status" value="1"/>
</dbReference>
<feature type="transmembrane region" description="Helical" evidence="1">
    <location>
        <begin position="63"/>
        <end position="84"/>
    </location>
</feature>
<evidence type="ECO:0000313" key="2">
    <source>
        <dbReference type="EMBL" id="QJR14809.1"/>
    </source>
</evidence>